<reference evidence="2 3" key="1">
    <citation type="submission" date="2019-05" db="EMBL/GenBank/DDBJ databases">
        <title>Another draft genome of Portunus trituberculatus and its Hox gene families provides insights of decapod evolution.</title>
        <authorList>
            <person name="Jeong J.-H."/>
            <person name="Song I."/>
            <person name="Kim S."/>
            <person name="Choi T."/>
            <person name="Kim D."/>
            <person name="Ryu S."/>
            <person name="Kim W."/>
        </authorList>
    </citation>
    <scope>NUCLEOTIDE SEQUENCE [LARGE SCALE GENOMIC DNA]</scope>
    <source>
        <tissue evidence="2">Muscle</tissue>
    </source>
</reference>
<proteinExistence type="predicted"/>
<evidence type="ECO:0000256" key="1">
    <source>
        <dbReference type="SAM" id="Phobius"/>
    </source>
</evidence>
<organism evidence="2 3">
    <name type="scientific">Portunus trituberculatus</name>
    <name type="common">Swimming crab</name>
    <name type="synonym">Neptunus trituberculatus</name>
    <dbReference type="NCBI Taxonomy" id="210409"/>
    <lineage>
        <taxon>Eukaryota</taxon>
        <taxon>Metazoa</taxon>
        <taxon>Ecdysozoa</taxon>
        <taxon>Arthropoda</taxon>
        <taxon>Crustacea</taxon>
        <taxon>Multicrustacea</taxon>
        <taxon>Malacostraca</taxon>
        <taxon>Eumalacostraca</taxon>
        <taxon>Eucarida</taxon>
        <taxon>Decapoda</taxon>
        <taxon>Pleocyemata</taxon>
        <taxon>Brachyura</taxon>
        <taxon>Eubrachyura</taxon>
        <taxon>Portunoidea</taxon>
        <taxon>Portunidae</taxon>
        <taxon>Portuninae</taxon>
        <taxon>Portunus</taxon>
    </lineage>
</organism>
<keyword evidence="1" id="KW-0812">Transmembrane</keyword>
<evidence type="ECO:0000313" key="2">
    <source>
        <dbReference type="EMBL" id="MPC90739.1"/>
    </source>
</evidence>
<dbReference type="AlphaFoldDB" id="A0A5B7J7I4"/>
<keyword evidence="3" id="KW-1185">Reference proteome</keyword>
<accession>A0A5B7J7I4</accession>
<keyword evidence="1" id="KW-1133">Transmembrane helix</keyword>
<dbReference type="Proteomes" id="UP000324222">
    <property type="component" value="Unassembled WGS sequence"/>
</dbReference>
<sequence length="98" mass="10794">MESKAFRLISLLLTAEMLHLLLSFIAIFIQTILLILLTACLSSSCGFVAQGFLLPLILILSNPLTQELTSTFNHSYLSLVNSGAPCISISDFLRLVFF</sequence>
<comment type="caution">
    <text evidence="2">The sequence shown here is derived from an EMBL/GenBank/DDBJ whole genome shotgun (WGS) entry which is preliminary data.</text>
</comment>
<name>A0A5B7J7I4_PORTR</name>
<feature type="transmembrane region" description="Helical" evidence="1">
    <location>
        <begin position="20"/>
        <end position="40"/>
    </location>
</feature>
<gene>
    <name evidence="2" type="ORF">E2C01_085737</name>
</gene>
<evidence type="ECO:0000313" key="3">
    <source>
        <dbReference type="Proteomes" id="UP000324222"/>
    </source>
</evidence>
<keyword evidence="1" id="KW-0472">Membrane</keyword>
<protein>
    <submittedName>
        <fullName evidence="2">Uncharacterized protein</fullName>
    </submittedName>
</protein>
<dbReference type="EMBL" id="VSRR010085410">
    <property type="protein sequence ID" value="MPC90739.1"/>
    <property type="molecule type" value="Genomic_DNA"/>
</dbReference>
<feature type="transmembrane region" description="Helical" evidence="1">
    <location>
        <begin position="47"/>
        <end position="64"/>
    </location>
</feature>